<keyword evidence="1" id="KW-0812">Transmembrane</keyword>
<gene>
    <name evidence="3" type="ORF">ACG33_01740</name>
</gene>
<evidence type="ECO:0000259" key="2">
    <source>
        <dbReference type="Pfam" id="PF01551"/>
    </source>
</evidence>
<dbReference type="GO" id="GO:0004222">
    <property type="term" value="F:metalloendopeptidase activity"/>
    <property type="evidence" value="ECO:0007669"/>
    <property type="project" value="TreeGrafter"/>
</dbReference>
<protein>
    <recommendedName>
        <fullName evidence="2">M23ase beta-sheet core domain-containing protein</fullName>
    </recommendedName>
</protein>
<dbReference type="PATRIC" id="fig|465721.4.peg.378"/>
<dbReference type="Proteomes" id="UP000070250">
    <property type="component" value="Chromosome"/>
</dbReference>
<evidence type="ECO:0000313" key="4">
    <source>
        <dbReference type="Proteomes" id="UP000070250"/>
    </source>
</evidence>
<dbReference type="KEGG" id="sdf:ACG33_01740"/>
<dbReference type="CDD" id="cd12797">
    <property type="entry name" value="M23_peptidase"/>
    <property type="match status" value="1"/>
</dbReference>
<dbReference type="InterPro" id="IPR050570">
    <property type="entry name" value="Cell_wall_metabolism_enzyme"/>
</dbReference>
<proteinExistence type="predicted"/>
<dbReference type="InterPro" id="IPR011055">
    <property type="entry name" value="Dup_hybrid_motif"/>
</dbReference>
<dbReference type="AlphaFoldDB" id="A0A127F8I4"/>
<dbReference type="InterPro" id="IPR016047">
    <property type="entry name" value="M23ase_b-sheet_dom"/>
</dbReference>
<dbReference type="SUPFAM" id="SSF51261">
    <property type="entry name" value="Duplicated hybrid motif"/>
    <property type="match status" value="1"/>
</dbReference>
<evidence type="ECO:0000256" key="1">
    <source>
        <dbReference type="SAM" id="Phobius"/>
    </source>
</evidence>
<reference evidence="3 4" key="1">
    <citation type="submission" date="2015-06" db="EMBL/GenBank/DDBJ databases">
        <title>A Comprehensive Approach to Explore the Metabolic and Phylogenetic Diversity of Bacterial Steroid Degradation in the Environment: Testosterone as an Example.</title>
        <authorList>
            <person name="Yang F.-C."/>
            <person name="Chen Y.-L."/>
            <person name="Yu C.-P."/>
            <person name="Tang S.-L."/>
            <person name="Wang P.-H."/>
            <person name="Ismail W."/>
            <person name="Wang C.-H."/>
            <person name="Yang C.-Y."/>
            <person name="Chiang Y.-R."/>
        </authorList>
    </citation>
    <scope>NUCLEOTIDE SEQUENCE [LARGE SCALE GENOMIC DNA]</scope>
    <source>
        <strain evidence="3 4">DSM 18526</strain>
    </source>
</reference>
<dbReference type="EMBL" id="CP011971">
    <property type="protein sequence ID" value="AMN45849.1"/>
    <property type="molecule type" value="Genomic_DNA"/>
</dbReference>
<keyword evidence="4" id="KW-1185">Reference proteome</keyword>
<feature type="domain" description="M23ase beta-sheet core" evidence="2">
    <location>
        <begin position="206"/>
        <end position="300"/>
    </location>
</feature>
<organism evidence="3 4">
    <name type="scientific">Steroidobacter denitrificans</name>
    <dbReference type="NCBI Taxonomy" id="465721"/>
    <lineage>
        <taxon>Bacteria</taxon>
        <taxon>Pseudomonadati</taxon>
        <taxon>Pseudomonadota</taxon>
        <taxon>Gammaproteobacteria</taxon>
        <taxon>Steroidobacterales</taxon>
        <taxon>Steroidobacteraceae</taxon>
        <taxon>Steroidobacter</taxon>
    </lineage>
</organism>
<name>A0A127F8I4_STEDE</name>
<dbReference type="PANTHER" id="PTHR21666:SF291">
    <property type="entry name" value="STAGE II SPORULATION PROTEIN Q"/>
    <property type="match status" value="1"/>
</dbReference>
<keyword evidence="1" id="KW-1133">Transmembrane helix</keyword>
<dbReference type="OrthoDB" id="9805070at2"/>
<sequence>MNVIVFSRRLGRARQFELGRPLAMGVSIAVVLAVLSIVLAAGVQLGRSGLVKDPAAQVGEWGVRLEEQRGQVLKTRRELQDRLDALAGRVGQMNARMIRLDALGRRLTEMANLDKGEFNFDSEPAVGGPEGLVEGAVATSSDLTVMLDDLAHQIRDRERQLSVLESLISTRNLSQQIVPGGRPVAKGWISSYYGLRTDPFTGRKAFHRGVDFAGPAGSEVVAVASGVVTYAKERFGYGTTVEVNHGDGYVTRYGHNQKVLVAVGDTVQKGQSIALIGSTGRSTGPHLHFEVLRQGRAVDPMSFVRR</sequence>
<dbReference type="FunFam" id="2.70.70.10:FF:000006">
    <property type="entry name" value="M23 family peptidase"/>
    <property type="match status" value="1"/>
</dbReference>
<feature type="transmembrane region" description="Helical" evidence="1">
    <location>
        <begin position="21"/>
        <end position="43"/>
    </location>
</feature>
<dbReference type="Gene3D" id="2.70.70.10">
    <property type="entry name" value="Glucose Permease (Domain IIA)"/>
    <property type="match status" value="1"/>
</dbReference>
<dbReference type="Pfam" id="PF01551">
    <property type="entry name" value="Peptidase_M23"/>
    <property type="match status" value="1"/>
</dbReference>
<keyword evidence="1" id="KW-0472">Membrane</keyword>
<accession>A0A127F8I4</accession>
<dbReference type="PANTHER" id="PTHR21666">
    <property type="entry name" value="PEPTIDASE-RELATED"/>
    <property type="match status" value="1"/>
</dbReference>
<evidence type="ECO:0000313" key="3">
    <source>
        <dbReference type="EMBL" id="AMN45849.1"/>
    </source>
</evidence>
<dbReference type="STRING" id="465721.ACG33_01740"/>
<dbReference type="RefSeq" id="WP_066918189.1">
    <property type="nucleotide sequence ID" value="NZ_CP011971.1"/>
</dbReference>